<dbReference type="RefSeq" id="WP_345923963.1">
    <property type="nucleotide sequence ID" value="NZ_JBDIVF010000001.1"/>
</dbReference>
<dbReference type="Proteomes" id="UP001548590">
    <property type="component" value="Unassembled WGS sequence"/>
</dbReference>
<dbReference type="Gene3D" id="1.10.10.10">
    <property type="entry name" value="Winged helix-like DNA-binding domain superfamily/Winged helix DNA-binding domain"/>
    <property type="match status" value="1"/>
</dbReference>
<name>A0ABV2CM49_9RHOO</name>
<proteinExistence type="predicted"/>
<organism evidence="2 3">
    <name type="scientific">Uliginosibacterium paludis</name>
    <dbReference type="NCBI Taxonomy" id="1615952"/>
    <lineage>
        <taxon>Bacteria</taxon>
        <taxon>Pseudomonadati</taxon>
        <taxon>Pseudomonadota</taxon>
        <taxon>Betaproteobacteria</taxon>
        <taxon>Rhodocyclales</taxon>
        <taxon>Zoogloeaceae</taxon>
        <taxon>Uliginosibacterium</taxon>
    </lineage>
</organism>
<keyword evidence="3" id="KW-1185">Reference proteome</keyword>
<evidence type="ECO:0000313" key="2">
    <source>
        <dbReference type="EMBL" id="MET1488933.1"/>
    </source>
</evidence>
<comment type="caution">
    <text evidence="2">The sequence shown here is derived from an EMBL/GenBank/DDBJ whole genome shotgun (WGS) entry which is preliminary data.</text>
</comment>
<gene>
    <name evidence="2" type="ORF">ABVT11_03780</name>
</gene>
<dbReference type="PIRSF" id="PIRSF036158">
    <property type="entry name" value="UCP036158_MarR"/>
    <property type="match status" value="1"/>
</dbReference>
<protein>
    <submittedName>
        <fullName evidence="2">Winged helix DNA-binding protein</fullName>
    </submittedName>
</protein>
<dbReference type="InterPro" id="IPR000835">
    <property type="entry name" value="HTH_MarR-typ"/>
</dbReference>
<sequence length="179" mass="19821">MVRNPAEPARESVRIVSSEHLVSPKSPELSEMEFGLIIAWHAFSRWMMRCMNASGVKDMTPIDVLVLHHVAHRNTEKRLADICFVLNVEDTHVVSYSLRKLAGLGLVSSARNGKESFFSVTPEGREVCMVYRDVREAWLMPAFSGSAEDNARIGDLASLLRTLSGRYDQAARAASTASA</sequence>
<dbReference type="InterPro" id="IPR036390">
    <property type="entry name" value="WH_DNA-bd_sf"/>
</dbReference>
<dbReference type="InterPro" id="IPR036388">
    <property type="entry name" value="WH-like_DNA-bd_sf"/>
</dbReference>
<evidence type="ECO:0000259" key="1">
    <source>
        <dbReference type="Pfam" id="PF13463"/>
    </source>
</evidence>
<dbReference type="EMBL" id="JBEWLZ010000002">
    <property type="protein sequence ID" value="MET1488933.1"/>
    <property type="molecule type" value="Genomic_DNA"/>
</dbReference>
<reference evidence="2 3" key="1">
    <citation type="submission" date="2024-07" db="EMBL/GenBank/DDBJ databases">
        <title>Uliginosibacterium paludis KCTC:42655.</title>
        <authorList>
            <person name="Kim M.K."/>
        </authorList>
    </citation>
    <scope>NUCLEOTIDE SEQUENCE [LARGE SCALE GENOMIC DNA]</scope>
    <source>
        <strain evidence="2 3">KCTC 42655</strain>
    </source>
</reference>
<keyword evidence="2" id="KW-0238">DNA-binding</keyword>
<accession>A0ABV2CM49</accession>
<feature type="domain" description="HTH marR-type" evidence="1">
    <location>
        <begin position="59"/>
        <end position="124"/>
    </location>
</feature>
<dbReference type="SUPFAM" id="SSF46785">
    <property type="entry name" value="Winged helix' DNA-binding domain"/>
    <property type="match status" value="1"/>
</dbReference>
<dbReference type="Pfam" id="PF13463">
    <property type="entry name" value="HTH_27"/>
    <property type="match status" value="1"/>
</dbReference>
<dbReference type="GO" id="GO:0003677">
    <property type="term" value="F:DNA binding"/>
    <property type="evidence" value="ECO:0007669"/>
    <property type="project" value="UniProtKB-KW"/>
</dbReference>
<evidence type="ECO:0000313" key="3">
    <source>
        <dbReference type="Proteomes" id="UP001548590"/>
    </source>
</evidence>
<dbReference type="InterPro" id="IPR014601">
    <property type="entry name" value="Trans_reg_MarR_HTH"/>
</dbReference>